<protein>
    <submittedName>
        <fullName evidence="1">Uncharacterized protein</fullName>
    </submittedName>
</protein>
<evidence type="ECO:0000313" key="1">
    <source>
        <dbReference type="EMBL" id="OHE96018.1"/>
    </source>
</evidence>
<reference evidence="1 2" key="1">
    <citation type="submission" date="2016-09" db="EMBL/GenBank/DDBJ databases">
        <authorList>
            <person name="Capua I."/>
            <person name="De Benedictis P."/>
            <person name="Joannis T."/>
            <person name="Lombin L.H."/>
            <person name="Cattoli G."/>
        </authorList>
    </citation>
    <scope>NUCLEOTIDE SEQUENCE [LARGE SCALE GENOMIC DNA]</scope>
    <source>
        <strain evidence="1 2">IMI 309357</strain>
    </source>
</reference>
<proteinExistence type="predicted"/>
<evidence type="ECO:0000313" key="2">
    <source>
        <dbReference type="Proteomes" id="UP000176998"/>
    </source>
</evidence>
<dbReference type="Proteomes" id="UP000176998">
    <property type="component" value="Unassembled WGS sequence"/>
</dbReference>
<name>A0A1G4B3L1_9PEZI</name>
<sequence>MALLLWIAAVGTRYPYHHDHYTVERCGSLSRRPQRRPEMIVI</sequence>
<organism evidence="1 2">
    <name type="scientific">Colletotrichum orchidophilum</name>
    <dbReference type="NCBI Taxonomy" id="1209926"/>
    <lineage>
        <taxon>Eukaryota</taxon>
        <taxon>Fungi</taxon>
        <taxon>Dikarya</taxon>
        <taxon>Ascomycota</taxon>
        <taxon>Pezizomycotina</taxon>
        <taxon>Sordariomycetes</taxon>
        <taxon>Hypocreomycetidae</taxon>
        <taxon>Glomerellales</taxon>
        <taxon>Glomerellaceae</taxon>
        <taxon>Colletotrichum</taxon>
    </lineage>
</organism>
<dbReference type="GeneID" id="34561851"/>
<dbReference type="EMBL" id="MJBS01000075">
    <property type="protein sequence ID" value="OHE96018.1"/>
    <property type="molecule type" value="Genomic_DNA"/>
</dbReference>
<gene>
    <name evidence="1" type="ORF">CORC01_08711</name>
</gene>
<comment type="caution">
    <text evidence="1">The sequence shown here is derived from an EMBL/GenBank/DDBJ whole genome shotgun (WGS) entry which is preliminary data.</text>
</comment>
<dbReference type="AlphaFoldDB" id="A0A1G4B3L1"/>
<keyword evidence="2" id="KW-1185">Reference proteome</keyword>
<accession>A0A1G4B3L1</accession>
<dbReference type="RefSeq" id="XP_022473179.1">
    <property type="nucleotide sequence ID" value="XM_022620341.1"/>
</dbReference>